<reference evidence="9" key="1">
    <citation type="journal article" date="2014" name="Science">
        <title>Ancient hybridizations among the ancestral genomes of bread wheat.</title>
        <authorList>
            <consortium name="International Wheat Genome Sequencing Consortium,"/>
            <person name="Marcussen T."/>
            <person name="Sandve S.R."/>
            <person name="Heier L."/>
            <person name="Spannagl M."/>
            <person name="Pfeifer M."/>
            <person name="Jakobsen K.S."/>
            <person name="Wulff B.B."/>
            <person name="Steuernagel B."/>
            <person name="Mayer K.F."/>
            <person name="Olsen O.A."/>
        </authorList>
    </citation>
    <scope>NUCLEOTIDE SEQUENCE [LARGE SCALE GENOMIC DNA]</scope>
    <source>
        <strain evidence="9">cv. AL8/78</strain>
    </source>
</reference>
<dbReference type="InterPro" id="IPR012474">
    <property type="entry name" value="Frigida"/>
</dbReference>
<keyword evidence="3 4" id="KW-0287">Flowering</keyword>
<evidence type="ECO:0000256" key="5">
    <source>
        <dbReference type="SAM" id="Coils"/>
    </source>
</evidence>
<dbReference type="AlphaFoldDB" id="A0A452ZXM1"/>
<keyword evidence="9" id="KW-1185">Reference proteome</keyword>
<dbReference type="Pfam" id="PF07899">
    <property type="entry name" value="Frigida"/>
    <property type="match status" value="1"/>
</dbReference>
<dbReference type="Gramene" id="AET1Gv20963400.1">
    <property type="protein sequence ID" value="AET1Gv20963400.1"/>
    <property type="gene ID" value="AET1Gv20963400"/>
</dbReference>
<evidence type="ECO:0000313" key="9">
    <source>
        <dbReference type="Proteomes" id="UP000015105"/>
    </source>
</evidence>
<keyword evidence="2 4" id="KW-0221">Differentiation</keyword>
<reference evidence="9" key="2">
    <citation type="journal article" date="2017" name="Nat. Plants">
        <title>The Aegilops tauschii genome reveals multiple impacts of transposons.</title>
        <authorList>
            <person name="Zhao G."/>
            <person name="Zou C."/>
            <person name="Li K."/>
            <person name="Wang K."/>
            <person name="Li T."/>
            <person name="Gao L."/>
            <person name="Zhang X."/>
            <person name="Wang H."/>
            <person name="Yang Z."/>
            <person name="Liu X."/>
            <person name="Jiang W."/>
            <person name="Mao L."/>
            <person name="Kong X."/>
            <person name="Jiao Y."/>
            <person name="Jia J."/>
        </authorList>
    </citation>
    <scope>NUCLEOTIDE SEQUENCE [LARGE SCALE GENOMIC DNA]</scope>
    <source>
        <strain evidence="9">cv. AL8/78</strain>
    </source>
</reference>
<dbReference type="Proteomes" id="UP000015105">
    <property type="component" value="Chromosome 1D"/>
</dbReference>
<feature type="coiled-coil region" evidence="5">
    <location>
        <begin position="79"/>
        <end position="142"/>
    </location>
</feature>
<evidence type="ECO:0000256" key="4">
    <source>
        <dbReference type="RuleBase" id="RU364012"/>
    </source>
</evidence>
<comment type="similarity">
    <text evidence="1 4">Belongs to the Frigida family.</text>
</comment>
<dbReference type="GO" id="GO:0030154">
    <property type="term" value="P:cell differentiation"/>
    <property type="evidence" value="ECO:0007669"/>
    <property type="project" value="UniProtKB-KW"/>
</dbReference>
<evidence type="ECO:0000256" key="2">
    <source>
        <dbReference type="ARBA" id="ARBA00022782"/>
    </source>
</evidence>
<sequence>RPPRSWAVGLLCLSLSLFWLQMATEAASHISGGSESTTVALLEQLTEVFGKLKSHTEASLQLQSGIQWEDIKVHFLNLEKSYRSKCDELEEKQKALEEQKAGGRRLIAEKEADLSAKERASVNKLQELKDAAVSTLAEVRKKYNVELSEILDANGSKDKKVKTPTDDTNTSLPSDEHNSAKGSGKPSEPSPVEVKPRPALKELCEQMDAKGLLKYISENSKKLAGFRDELCVALKCATDPARFVLDSLEGFFPDQLPGDINYSAQGQRRSCIVLMEALAHSIGMKEPGGKHPWSSEIMEQAKAIAKEWKSKIAEVDLDASDGYSLEAHAFLQLLTTFNVDLVLDEDELYKIVVAISRRRQTAELCRSLGLTERIPGVIEELIKKHRQIDAVQFIQAFGLSEAFPPAPLLKAYVDEIKGSLNNKGDAGATPSVDELKNHELIALRAIIKCIEEYKLQKECPLGPLQKRINELKPKGAKRPSGSANRNYAKKQRVSGGGTSAPRRPTVAAPRRPAAPVGTWQQRAPPPVPAYPDRYGVAADRYHYAPPPAAAYDAATYAAYGGSGEQYRAAAPKPYQYNPGSAAAAAAAAASYNNIPQYKVVYGGPGAQPSAAGGYAPYGGAAAQQPQPAASSGGYLSYAAGFGYRPSQQQ</sequence>
<dbReference type="EnsemblPlants" id="AET1Gv20963400.1">
    <property type="protein sequence ID" value="AET1Gv20963400.1"/>
    <property type="gene ID" value="AET1Gv20963400"/>
</dbReference>
<evidence type="ECO:0000256" key="6">
    <source>
        <dbReference type="SAM" id="MobiDB-lite"/>
    </source>
</evidence>
<keyword evidence="5" id="KW-0175">Coiled coil</keyword>
<evidence type="ECO:0000313" key="8">
    <source>
        <dbReference type="EnsemblPlants" id="AET1Gv20963400.1"/>
    </source>
</evidence>
<evidence type="ECO:0000256" key="1">
    <source>
        <dbReference type="ARBA" id="ARBA00008956"/>
    </source>
</evidence>
<name>A0A452ZXM1_AEGTS</name>
<dbReference type="PANTHER" id="PTHR31791">
    <property type="entry name" value="FRIGIDA-LIKE PROTEIN 3-RELATED"/>
    <property type="match status" value="1"/>
</dbReference>
<proteinExistence type="inferred from homology"/>
<feature type="region of interest" description="Disordered" evidence="6">
    <location>
        <begin position="156"/>
        <end position="195"/>
    </location>
</feature>
<feature type="compositionally biased region" description="Low complexity" evidence="6">
    <location>
        <begin position="500"/>
        <end position="516"/>
    </location>
</feature>
<keyword evidence="4" id="KW-0217">Developmental protein</keyword>
<organism evidence="8 9">
    <name type="scientific">Aegilops tauschii subsp. strangulata</name>
    <name type="common">Goatgrass</name>
    <dbReference type="NCBI Taxonomy" id="200361"/>
    <lineage>
        <taxon>Eukaryota</taxon>
        <taxon>Viridiplantae</taxon>
        <taxon>Streptophyta</taxon>
        <taxon>Embryophyta</taxon>
        <taxon>Tracheophyta</taxon>
        <taxon>Spermatophyta</taxon>
        <taxon>Magnoliopsida</taxon>
        <taxon>Liliopsida</taxon>
        <taxon>Poales</taxon>
        <taxon>Poaceae</taxon>
        <taxon>BOP clade</taxon>
        <taxon>Pooideae</taxon>
        <taxon>Triticodae</taxon>
        <taxon>Triticeae</taxon>
        <taxon>Triticinae</taxon>
        <taxon>Aegilops</taxon>
    </lineage>
</organism>
<accession>A0A452ZXM1</accession>
<reference evidence="8" key="3">
    <citation type="journal article" date="2017" name="Nature">
        <title>Genome sequence of the progenitor of the wheat D genome Aegilops tauschii.</title>
        <authorList>
            <person name="Luo M.C."/>
            <person name="Gu Y.Q."/>
            <person name="Puiu D."/>
            <person name="Wang H."/>
            <person name="Twardziok S.O."/>
            <person name="Deal K.R."/>
            <person name="Huo N."/>
            <person name="Zhu T."/>
            <person name="Wang L."/>
            <person name="Wang Y."/>
            <person name="McGuire P.E."/>
            <person name="Liu S."/>
            <person name="Long H."/>
            <person name="Ramasamy R.K."/>
            <person name="Rodriguez J.C."/>
            <person name="Van S.L."/>
            <person name="Yuan L."/>
            <person name="Wang Z."/>
            <person name="Xia Z."/>
            <person name="Xiao L."/>
            <person name="Anderson O.D."/>
            <person name="Ouyang S."/>
            <person name="Liang Y."/>
            <person name="Zimin A.V."/>
            <person name="Pertea G."/>
            <person name="Qi P."/>
            <person name="Bennetzen J.L."/>
            <person name="Dai X."/>
            <person name="Dawson M.W."/>
            <person name="Muller H.G."/>
            <person name="Kugler K."/>
            <person name="Rivarola-Duarte L."/>
            <person name="Spannagl M."/>
            <person name="Mayer K.F.X."/>
            <person name="Lu F.H."/>
            <person name="Bevan M.W."/>
            <person name="Leroy P."/>
            <person name="Li P."/>
            <person name="You F.M."/>
            <person name="Sun Q."/>
            <person name="Liu Z."/>
            <person name="Lyons E."/>
            <person name="Wicker T."/>
            <person name="Salzberg S.L."/>
            <person name="Devos K.M."/>
            <person name="Dvorak J."/>
        </authorList>
    </citation>
    <scope>NUCLEOTIDE SEQUENCE [LARGE SCALE GENOMIC DNA]</scope>
    <source>
        <strain evidence="8">cv. AL8/78</strain>
    </source>
</reference>
<feature type="signal peptide" evidence="7">
    <location>
        <begin position="1"/>
        <end position="26"/>
    </location>
</feature>
<evidence type="ECO:0000256" key="7">
    <source>
        <dbReference type="SAM" id="SignalP"/>
    </source>
</evidence>
<feature type="chain" id="PRO_5018983940" description="FRIGIDA-like protein" evidence="7">
    <location>
        <begin position="27"/>
        <end position="649"/>
    </location>
</feature>
<feature type="compositionally biased region" description="Basic and acidic residues" evidence="6">
    <location>
        <begin position="156"/>
        <end position="165"/>
    </location>
</feature>
<protein>
    <recommendedName>
        <fullName evidence="4">FRIGIDA-like protein</fullName>
    </recommendedName>
</protein>
<reference evidence="8" key="4">
    <citation type="submission" date="2019-03" db="UniProtKB">
        <authorList>
            <consortium name="EnsemblPlants"/>
        </authorList>
    </citation>
    <scope>IDENTIFICATION</scope>
</reference>
<reference evidence="8" key="5">
    <citation type="journal article" date="2021" name="G3 (Bethesda)">
        <title>Aegilops tauschii genome assembly Aet v5.0 features greater sequence contiguity and improved annotation.</title>
        <authorList>
            <person name="Wang L."/>
            <person name="Zhu T."/>
            <person name="Rodriguez J.C."/>
            <person name="Deal K.R."/>
            <person name="Dubcovsky J."/>
            <person name="McGuire P.E."/>
            <person name="Lux T."/>
            <person name="Spannagl M."/>
            <person name="Mayer K.F.X."/>
            <person name="Baldrich P."/>
            <person name="Meyers B.C."/>
            <person name="Huo N."/>
            <person name="Gu Y.Q."/>
            <person name="Zhou H."/>
            <person name="Devos K.M."/>
            <person name="Bennetzen J.L."/>
            <person name="Unver T."/>
            <person name="Budak H."/>
            <person name="Gulick P.J."/>
            <person name="Galiba G."/>
            <person name="Kalapos B."/>
            <person name="Nelson D.R."/>
            <person name="Li P."/>
            <person name="You F.M."/>
            <person name="Luo M.C."/>
            <person name="Dvorak J."/>
        </authorList>
    </citation>
    <scope>NUCLEOTIDE SEQUENCE [LARGE SCALE GENOMIC DNA]</scope>
    <source>
        <strain evidence="8">cv. AL8/78</strain>
    </source>
</reference>
<dbReference type="GO" id="GO:0009908">
    <property type="term" value="P:flower development"/>
    <property type="evidence" value="ECO:0007669"/>
    <property type="project" value="UniProtKB-KW"/>
</dbReference>
<feature type="region of interest" description="Disordered" evidence="6">
    <location>
        <begin position="472"/>
        <end position="526"/>
    </location>
</feature>
<dbReference type="PANTHER" id="PTHR31791:SF41">
    <property type="entry name" value="FRIGIDA-LIKE PROTEIN"/>
    <property type="match status" value="1"/>
</dbReference>
<keyword evidence="7" id="KW-0732">Signal</keyword>
<evidence type="ECO:0000256" key="3">
    <source>
        <dbReference type="ARBA" id="ARBA00023089"/>
    </source>
</evidence>
<dbReference type="STRING" id="200361.A0A452ZXM1"/>